<evidence type="ECO:0000256" key="1">
    <source>
        <dbReference type="SAM" id="Phobius"/>
    </source>
</evidence>
<keyword evidence="1" id="KW-1133">Transmembrane helix</keyword>
<keyword evidence="3" id="KW-1185">Reference proteome</keyword>
<organism evidence="2 3">
    <name type="scientific">Pendulispora brunnea</name>
    <dbReference type="NCBI Taxonomy" id="2905690"/>
    <lineage>
        <taxon>Bacteria</taxon>
        <taxon>Pseudomonadati</taxon>
        <taxon>Myxococcota</taxon>
        <taxon>Myxococcia</taxon>
        <taxon>Myxococcales</taxon>
        <taxon>Sorangiineae</taxon>
        <taxon>Pendulisporaceae</taxon>
        <taxon>Pendulispora</taxon>
    </lineage>
</organism>
<sequence length="72" mass="7612">MTTRHHAADPARASAKEVLRATMPRHTTAAASARTAVEGATSLLGQRLWLLAVGLCALGVAALWRSVRRHAA</sequence>
<gene>
    <name evidence="2" type="ORF">LZC95_21455</name>
</gene>
<dbReference type="Proteomes" id="UP001379533">
    <property type="component" value="Chromosome"/>
</dbReference>
<feature type="transmembrane region" description="Helical" evidence="1">
    <location>
        <begin position="48"/>
        <end position="67"/>
    </location>
</feature>
<accession>A0ABZ2KLH8</accession>
<evidence type="ECO:0000313" key="2">
    <source>
        <dbReference type="EMBL" id="WXA99374.1"/>
    </source>
</evidence>
<evidence type="ECO:0000313" key="3">
    <source>
        <dbReference type="Proteomes" id="UP001379533"/>
    </source>
</evidence>
<proteinExistence type="predicted"/>
<dbReference type="EMBL" id="CP089982">
    <property type="protein sequence ID" value="WXA99374.1"/>
    <property type="molecule type" value="Genomic_DNA"/>
</dbReference>
<dbReference type="RefSeq" id="WP_394850012.1">
    <property type="nucleotide sequence ID" value="NZ_CP089982.1"/>
</dbReference>
<protein>
    <submittedName>
        <fullName evidence="2">Uncharacterized protein</fullName>
    </submittedName>
</protein>
<name>A0ABZ2KLH8_9BACT</name>
<keyword evidence="1" id="KW-0812">Transmembrane</keyword>
<reference evidence="2 3" key="1">
    <citation type="submission" date="2021-12" db="EMBL/GenBank/DDBJ databases">
        <title>Discovery of the Pendulisporaceae a myxobacterial family with distinct sporulation behavior and unique specialized metabolism.</title>
        <authorList>
            <person name="Garcia R."/>
            <person name="Popoff A."/>
            <person name="Bader C.D."/>
            <person name="Loehr J."/>
            <person name="Walesch S."/>
            <person name="Walt C."/>
            <person name="Boldt J."/>
            <person name="Bunk B."/>
            <person name="Haeckl F.J.F.P.J."/>
            <person name="Gunesch A.P."/>
            <person name="Birkelbach J."/>
            <person name="Nuebel U."/>
            <person name="Pietschmann T."/>
            <person name="Bach T."/>
            <person name="Mueller R."/>
        </authorList>
    </citation>
    <scope>NUCLEOTIDE SEQUENCE [LARGE SCALE GENOMIC DNA]</scope>
    <source>
        <strain evidence="2 3">MSr12523</strain>
    </source>
</reference>
<keyword evidence="1" id="KW-0472">Membrane</keyword>